<accession>A0ABU7RW99</accession>
<feature type="region of interest" description="Disordered" evidence="8">
    <location>
        <begin position="222"/>
        <end position="272"/>
    </location>
</feature>
<evidence type="ECO:0000313" key="11">
    <source>
        <dbReference type="Proteomes" id="UP001332243"/>
    </source>
</evidence>
<dbReference type="InterPro" id="IPR015414">
    <property type="entry name" value="TMEM64"/>
</dbReference>
<gene>
    <name evidence="10" type="ORF">V1633_19355</name>
</gene>
<comment type="caution">
    <text evidence="10">The sequence shown here is derived from an EMBL/GenBank/DDBJ whole genome shotgun (WGS) entry which is preliminary data.</text>
</comment>
<dbReference type="Proteomes" id="UP001332243">
    <property type="component" value="Unassembled WGS sequence"/>
</dbReference>
<keyword evidence="3 7" id="KW-1003">Cell membrane</keyword>
<feature type="transmembrane region" description="Helical" evidence="7">
    <location>
        <begin position="76"/>
        <end position="109"/>
    </location>
</feature>
<dbReference type="PANTHER" id="PTHR12677:SF59">
    <property type="entry name" value="GOLGI APPARATUS MEMBRANE PROTEIN TVP38-RELATED"/>
    <property type="match status" value="1"/>
</dbReference>
<evidence type="ECO:0000256" key="6">
    <source>
        <dbReference type="ARBA" id="ARBA00023136"/>
    </source>
</evidence>
<feature type="domain" description="VTT" evidence="9">
    <location>
        <begin position="69"/>
        <end position="185"/>
    </location>
</feature>
<evidence type="ECO:0000256" key="2">
    <source>
        <dbReference type="ARBA" id="ARBA00008640"/>
    </source>
</evidence>
<comment type="subcellular location">
    <subcellularLocation>
        <location evidence="1 7">Cell membrane</location>
        <topology evidence="1 7">Multi-pass membrane protein</topology>
    </subcellularLocation>
</comment>
<sequence>MIGRVRRLLRQRSVARFALLLLLLGSLGLALLVAPRPDLAALPGLADRLGPLAPVVAVGVGAVLMLALVPRTAITVVWGAIFGPLGGAGYTLAAALLAAAAGFAVGRLLGRDFVAERVRGRLARLDHWFARQSVLGVVSVRLVPIGGFGLVSYGYGTTGARLLPFLVGSVLASAPSAFGYAAVGAAVVSPDEVNWFAVAPAGLGLVAAAVLGARWWRAERTRVPHGAESAPGTAGQAVRTTTGPGRGAPGTAAGDMAAGGTETPGGTDSRHR</sequence>
<proteinExistence type="inferred from homology"/>
<feature type="transmembrane region" description="Helical" evidence="7">
    <location>
        <begin position="195"/>
        <end position="216"/>
    </location>
</feature>
<feature type="transmembrane region" description="Helical" evidence="7">
    <location>
        <begin position="162"/>
        <end position="183"/>
    </location>
</feature>
<feature type="transmembrane region" description="Helical" evidence="7">
    <location>
        <begin position="50"/>
        <end position="69"/>
    </location>
</feature>
<comment type="similarity">
    <text evidence="2 7">Belongs to the TVP38/TMEM64 family.</text>
</comment>
<dbReference type="Pfam" id="PF09335">
    <property type="entry name" value="VTT_dom"/>
    <property type="match status" value="1"/>
</dbReference>
<feature type="transmembrane region" description="Helical" evidence="7">
    <location>
        <begin position="129"/>
        <end position="155"/>
    </location>
</feature>
<evidence type="ECO:0000256" key="7">
    <source>
        <dbReference type="RuleBase" id="RU366058"/>
    </source>
</evidence>
<organism evidence="10 11">
    <name type="scientific">Plantactinospora sonchi</name>
    <dbReference type="NCBI Taxonomy" id="1544735"/>
    <lineage>
        <taxon>Bacteria</taxon>
        <taxon>Bacillati</taxon>
        <taxon>Actinomycetota</taxon>
        <taxon>Actinomycetes</taxon>
        <taxon>Micromonosporales</taxon>
        <taxon>Micromonosporaceae</taxon>
        <taxon>Plantactinospora</taxon>
    </lineage>
</organism>
<dbReference type="EMBL" id="JAZGQK010000016">
    <property type="protein sequence ID" value="MEE6260646.1"/>
    <property type="molecule type" value="Genomic_DNA"/>
</dbReference>
<keyword evidence="6 7" id="KW-0472">Membrane</keyword>
<feature type="compositionally biased region" description="Low complexity" evidence="8">
    <location>
        <begin position="239"/>
        <end position="260"/>
    </location>
</feature>
<evidence type="ECO:0000256" key="1">
    <source>
        <dbReference type="ARBA" id="ARBA00004651"/>
    </source>
</evidence>
<protein>
    <recommendedName>
        <fullName evidence="7">TVP38/TMEM64 family membrane protein</fullName>
    </recommendedName>
</protein>
<name>A0ABU7RW99_9ACTN</name>
<evidence type="ECO:0000256" key="8">
    <source>
        <dbReference type="SAM" id="MobiDB-lite"/>
    </source>
</evidence>
<evidence type="ECO:0000259" key="9">
    <source>
        <dbReference type="Pfam" id="PF09335"/>
    </source>
</evidence>
<keyword evidence="4 7" id="KW-0812">Transmembrane</keyword>
<evidence type="ECO:0000256" key="3">
    <source>
        <dbReference type="ARBA" id="ARBA00022475"/>
    </source>
</evidence>
<evidence type="ECO:0000313" key="10">
    <source>
        <dbReference type="EMBL" id="MEE6260646.1"/>
    </source>
</evidence>
<keyword evidence="11" id="KW-1185">Reference proteome</keyword>
<dbReference type="RefSeq" id="WP_331215755.1">
    <property type="nucleotide sequence ID" value="NZ_JAZGQK010000016.1"/>
</dbReference>
<keyword evidence="5 7" id="KW-1133">Transmembrane helix</keyword>
<reference evidence="10 11" key="1">
    <citation type="submission" date="2024-01" db="EMBL/GenBank/DDBJ databases">
        <title>Genome insights into Plantactinospora sonchi sp. nov.</title>
        <authorList>
            <person name="Wang L."/>
        </authorList>
    </citation>
    <scope>NUCLEOTIDE SEQUENCE [LARGE SCALE GENOMIC DNA]</scope>
    <source>
        <strain evidence="10 11">NEAU-QY2</strain>
    </source>
</reference>
<dbReference type="InterPro" id="IPR032816">
    <property type="entry name" value="VTT_dom"/>
</dbReference>
<evidence type="ECO:0000256" key="5">
    <source>
        <dbReference type="ARBA" id="ARBA00022989"/>
    </source>
</evidence>
<dbReference type="PANTHER" id="PTHR12677">
    <property type="entry name" value="GOLGI APPARATUS MEMBRANE PROTEIN TVP38-RELATED"/>
    <property type="match status" value="1"/>
</dbReference>
<evidence type="ECO:0000256" key="4">
    <source>
        <dbReference type="ARBA" id="ARBA00022692"/>
    </source>
</evidence>